<protein>
    <recommendedName>
        <fullName evidence="3 5">Glucose-6-phosphate 1-epimerase</fullName>
        <ecNumber evidence="3 5">5.1.3.15</ecNumber>
    </recommendedName>
</protein>
<dbReference type="EMBL" id="JARKIB010000001">
    <property type="protein sequence ID" value="KAJ7786321.1"/>
    <property type="molecule type" value="Genomic_DNA"/>
</dbReference>
<dbReference type="InterPro" id="IPR014718">
    <property type="entry name" value="GH-type_carb-bd"/>
</dbReference>
<comment type="function">
    <text evidence="5">Catalyzes the interconversion between the alpha and beta anomers from at least three hexose 6-phosphate sugars (Glc6P, Gal6P, and Man6P).</text>
</comment>
<comment type="caution">
    <text evidence="8">The sequence shown here is derived from an EMBL/GenBank/DDBJ whole genome shotgun (WGS) entry which is preliminary data.</text>
</comment>
<evidence type="ECO:0000256" key="4">
    <source>
        <dbReference type="ARBA" id="ARBA00023235"/>
    </source>
</evidence>
<keyword evidence="9" id="KW-1185">Reference proteome</keyword>
<dbReference type="InterPro" id="IPR008183">
    <property type="entry name" value="Aldose_1/G6P_1-epimerase"/>
</dbReference>
<evidence type="ECO:0000313" key="9">
    <source>
        <dbReference type="Proteomes" id="UP001215598"/>
    </source>
</evidence>
<dbReference type="SUPFAM" id="SSF74650">
    <property type="entry name" value="Galactose mutarotase-like"/>
    <property type="match status" value="1"/>
</dbReference>
<gene>
    <name evidence="8" type="ORF">B0H16DRAFT_1490062</name>
</gene>
<dbReference type="PIRSF" id="PIRSF016020">
    <property type="entry name" value="PHexose_mutarotase"/>
    <property type="match status" value="1"/>
</dbReference>
<dbReference type="GO" id="GO:0030246">
    <property type="term" value="F:carbohydrate binding"/>
    <property type="evidence" value="ECO:0007669"/>
    <property type="project" value="UniProtKB-UniRule"/>
</dbReference>
<dbReference type="Gene3D" id="2.70.98.10">
    <property type="match status" value="1"/>
</dbReference>
<feature type="binding site" evidence="7">
    <location>
        <position position="52"/>
    </location>
    <ligand>
        <name>substrate</name>
    </ligand>
</feature>
<evidence type="ECO:0000256" key="3">
    <source>
        <dbReference type="ARBA" id="ARBA00012083"/>
    </source>
</evidence>
<evidence type="ECO:0000256" key="1">
    <source>
        <dbReference type="ARBA" id="ARBA00001096"/>
    </source>
</evidence>
<dbReference type="InterPro" id="IPR025532">
    <property type="entry name" value="G6P_1-epimerase"/>
</dbReference>
<dbReference type="Proteomes" id="UP001215598">
    <property type="component" value="Unassembled WGS sequence"/>
</dbReference>
<reference evidence="8" key="1">
    <citation type="submission" date="2023-03" db="EMBL/GenBank/DDBJ databases">
        <title>Massive genome expansion in bonnet fungi (Mycena s.s.) driven by repeated elements and novel gene families across ecological guilds.</title>
        <authorList>
            <consortium name="Lawrence Berkeley National Laboratory"/>
            <person name="Harder C.B."/>
            <person name="Miyauchi S."/>
            <person name="Viragh M."/>
            <person name="Kuo A."/>
            <person name="Thoen E."/>
            <person name="Andreopoulos B."/>
            <person name="Lu D."/>
            <person name="Skrede I."/>
            <person name="Drula E."/>
            <person name="Henrissat B."/>
            <person name="Morin E."/>
            <person name="Kohler A."/>
            <person name="Barry K."/>
            <person name="LaButti K."/>
            <person name="Morin E."/>
            <person name="Salamov A."/>
            <person name="Lipzen A."/>
            <person name="Mereny Z."/>
            <person name="Hegedus B."/>
            <person name="Baldrian P."/>
            <person name="Stursova M."/>
            <person name="Weitz H."/>
            <person name="Taylor A."/>
            <person name="Grigoriev I.V."/>
            <person name="Nagy L.G."/>
            <person name="Martin F."/>
            <person name="Kauserud H."/>
        </authorList>
    </citation>
    <scope>NUCLEOTIDE SEQUENCE</scope>
    <source>
        <strain evidence="8">CBHHK182m</strain>
    </source>
</reference>
<dbReference type="GO" id="GO:0005975">
    <property type="term" value="P:carbohydrate metabolic process"/>
    <property type="evidence" value="ECO:0007669"/>
    <property type="project" value="InterPro"/>
</dbReference>
<evidence type="ECO:0000256" key="2">
    <source>
        <dbReference type="ARBA" id="ARBA00005866"/>
    </source>
</evidence>
<feature type="binding site" evidence="7">
    <location>
        <position position="79"/>
    </location>
    <ligand>
        <name>substrate</name>
    </ligand>
</feature>
<accession>A0AAD7KI87</accession>
<feature type="active site" evidence="6">
    <location>
        <position position="261"/>
    </location>
</feature>
<feature type="binding site" evidence="7">
    <location>
        <position position="74"/>
    </location>
    <ligand>
        <name>substrate</name>
    </ligand>
</feature>
<dbReference type="AlphaFoldDB" id="A0AAD7KI87"/>
<sequence>MSNLPLLRVIRFSAEIMLYGATIVSWKSPSERLFELHGPLPLPCAMARKPVRGGIPVVFLFGPPAHPEHAKLPQHGFARSSNWSWDNIIKEEGDHVSVTLTLDPTPSITAVYKRQFHLRFVVTLGENDIATELFVQNTSASTEYPPDFLEFQALFHNYVLAPANEVLVTPLQNLFYFDKTESTEEGKSTAKAEKRAGVDVRKFTDSVYENAPGSYEVTWPGGGVAIKTTNLKDVVVWNPAETGSKMGDMEQGGWEKFVCVEPGHVRGYERVAPGLTWVGKQVISVIHNARRHQ</sequence>
<evidence type="ECO:0000256" key="6">
    <source>
        <dbReference type="PIRSR" id="PIRSR016020-1"/>
    </source>
</evidence>
<feature type="active site" evidence="6">
    <location>
        <position position="156"/>
    </location>
</feature>
<dbReference type="PANTHER" id="PTHR11122:SF13">
    <property type="entry name" value="GLUCOSE-6-PHOSPHATE 1-EPIMERASE"/>
    <property type="match status" value="1"/>
</dbReference>
<keyword evidence="4 5" id="KW-0413">Isomerase</keyword>
<dbReference type="EC" id="5.1.3.15" evidence="3 5"/>
<evidence type="ECO:0000313" key="8">
    <source>
        <dbReference type="EMBL" id="KAJ7786321.1"/>
    </source>
</evidence>
<dbReference type="Pfam" id="PF01263">
    <property type="entry name" value="Aldose_epim"/>
    <property type="match status" value="1"/>
</dbReference>
<dbReference type="PANTHER" id="PTHR11122">
    <property type="entry name" value="APOSPORY-ASSOCIATED PROTEIN C-RELATED"/>
    <property type="match status" value="1"/>
</dbReference>
<evidence type="ECO:0000256" key="7">
    <source>
        <dbReference type="PIRSR" id="PIRSR016020-2"/>
    </source>
</evidence>
<dbReference type="GO" id="GO:0047938">
    <property type="term" value="F:glucose-6-phosphate 1-epimerase activity"/>
    <property type="evidence" value="ECO:0007669"/>
    <property type="project" value="UniProtKB-UniRule"/>
</dbReference>
<proteinExistence type="inferred from homology"/>
<organism evidence="8 9">
    <name type="scientific">Mycena metata</name>
    <dbReference type="NCBI Taxonomy" id="1033252"/>
    <lineage>
        <taxon>Eukaryota</taxon>
        <taxon>Fungi</taxon>
        <taxon>Dikarya</taxon>
        <taxon>Basidiomycota</taxon>
        <taxon>Agaricomycotina</taxon>
        <taxon>Agaricomycetes</taxon>
        <taxon>Agaricomycetidae</taxon>
        <taxon>Agaricales</taxon>
        <taxon>Marasmiineae</taxon>
        <taxon>Mycenaceae</taxon>
        <taxon>Mycena</taxon>
    </lineage>
</organism>
<comment type="catalytic activity">
    <reaction evidence="1">
        <text>alpha-D-glucose 6-phosphate = beta-D-glucose 6-phosphate</text>
        <dbReference type="Rhea" id="RHEA:16249"/>
        <dbReference type="ChEBI" id="CHEBI:58225"/>
        <dbReference type="ChEBI" id="CHEBI:58247"/>
        <dbReference type="EC" id="5.1.3.15"/>
    </reaction>
</comment>
<dbReference type="InterPro" id="IPR011013">
    <property type="entry name" value="Gal_mutarotase_sf_dom"/>
</dbReference>
<evidence type="ECO:0000256" key="5">
    <source>
        <dbReference type="PIRNR" id="PIRNR016020"/>
    </source>
</evidence>
<name>A0AAD7KI87_9AGAR</name>
<dbReference type="GO" id="GO:0005737">
    <property type="term" value="C:cytoplasm"/>
    <property type="evidence" value="ECO:0007669"/>
    <property type="project" value="TreeGrafter"/>
</dbReference>
<comment type="similarity">
    <text evidence="2 5">Belongs to the glucose-6-phosphate 1-epimerase family.</text>
</comment>